<sequence>MATTRLMPLHTGKGRTVGQAISAIIDYTENPQKTDGGRLITSWQCDSRIADAEFLFAKNQYTHKTGRVRGEDDVIAYHLRQSFVPGEITPEEANRLGCELAKRFTKGNHAYIVCTHIDKAHIHNHVIWNSTALSQTRKFRNFWGSSRAVRRLNDTICIENGYSIVENPKRHGKSYNKWLGDKKKPSHRERICAAIDDALAQKPDSFETLLELLRQAGYEVKGKKVPSLLGGEQKKSIRMDTLGDGYTPADLRAVIAGEKAHTPRKSAAAPVKPEKRSGNLLVDIQTKLRAGKGAGYARWATLFNLKQMAQTVAYLQDHELLDYAVLSEKAAAASAHFNELSARIKAAEKRMAEIAVLREHIANYAKTRDTYVAYRKAGYSKKFLAEHESEITIHKAAKNYFDGLGFKKLPTIKALNTEYAELLAEKKAAYADYRKAREEMKELLTAKANIDRILELDKEQEEANERREKEAEQR</sequence>
<feature type="coiled-coil region" evidence="1">
    <location>
        <begin position="412"/>
        <end position="474"/>
    </location>
</feature>
<evidence type="ECO:0000256" key="1">
    <source>
        <dbReference type="SAM" id="Coils"/>
    </source>
</evidence>
<gene>
    <name evidence="3" type="ORF">EIO64_04875</name>
</gene>
<dbReference type="EMBL" id="CP034413">
    <property type="protein sequence ID" value="QCI58633.1"/>
    <property type="molecule type" value="Genomic_DNA"/>
</dbReference>
<evidence type="ECO:0000313" key="4">
    <source>
        <dbReference type="Proteomes" id="UP000298642"/>
    </source>
</evidence>
<dbReference type="RefSeq" id="WP_136890922.1">
    <property type="nucleotide sequence ID" value="NZ_CP034413.3"/>
</dbReference>
<protein>
    <submittedName>
        <fullName evidence="3">Relaxase/mobilization nuclease domain-containing protein</fullName>
    </submittedName>
</protein>
<dbReference type="AlphaFoldDB" id="A0A4D7ALT6"/>
<dbReference type="Proteomes" id="UP000298642">
    <property type="component" value="Chromosome"/>
</dbReference>
<reference evidence="4" key="1">
    <citation type="submission" date="2018-12" db="EMBL/GenBank/DDBJ databases">
        <title>Dusodibacter welbiota gen. nov., sp. nov., isolated from human faeces and emended description of the Oscillibacter genus.</title>
        <authorList>
            <person name="Le Roy T."/>
            <person name="Van der Smissen P."/>
            <person name="Delzenne N."/>
            <person name="Muccioli G."/>
            <person name="Collet J.F."/>
            <person name="Cani P.D."/>
        </authorList>
    </citation>
    <scope>NUCLEOTIDE SEQUENCE [LARGE SCALE GENOMIC DNA]</scope>
    <source>
        <strain evidence="4">J115</strain>
    </source>
</reference>
<name>A0A4D7ALT6_9FIRM</name>
<proteinExistence type="predicted"/>
<dbReference type="GeneID" id="89522423"/>
<dbReference type="KEGG" id="obj:EIO64_04875"/>
<evidence type="ECO:0000259" key="2">
    <source>
        <dbReference type="Pfam" id="PF03432"/>
    </source>
</evidence>
<accession>A0A4D7ALT6</accession>
<evidence type="ECO:0000313" key="3">
    <source>
        <dbReference type="EMBL" id="QCI58633.1"/>
    </source>
</evidence>
<organism evidence="3 4">
    <name type="scientific">Dysosmobacter welbionis</name>
    <dbReference type="NCBI Taxonomy" id="2093857"/>
    <lineage>
        <taxon>Bacteria</taxon>
        <taxon>Bacillati</taxon>
        <taxon>Bacillota</taxon>
        <taxon>Clostridia</taxon>
        <taxon>Eubacteriales</taxon>
        <taxon>Oscillospiraceae</taxon>
        <taxon>Dysosmobacter</taxon>
    </lineage>
</organism>
<keyword evidence="4" id="KW-1185">Reference proteome</keyword>
<feature type="domain" description="MobA/VirD2-like nuclease" evidence="2">
    <location>
        <begin position="27"/>
        <end position="161"/>
    </location>
</feature>
<dbReference type="InterPro" id="IPR005094">
    <property type="entry name" value="Endonuclease_MobA/VirD2"/>
</dbReference>
<keyword evidence="1" id="KW-0175">Coiled coil</keyword>
<dbReference type="Pfam" id="PF03432">
    <property type="entry name" value="Relaxase"/>
    <property type="match status" value="1"/>
</dbReference>